<keyword evidence="5 7" id="KW-0687">Ribonucleoprotein</keyword>
<evidence type="ECO:0000256" key="1">
    <source>
        <dbReference type="ARBA" id="ARBA00007116"/>
    </source>
</evidence>
<dbReference type="NCBIfam" id="TIGR00060">
    <property type="entry name" value="L18_bact"/>
    <property type="match status" value="1"/>
</dbReference>
<proteinExistence type="inferred from homology"/>
<dbReference type="PANTHER" id="PTHR12899:SF3">
    <property type="entry name" value="LARGE RIBOSOMAL SUBUNIT PROTEIN UL18M"/>
    <property type="match status" value="1"/>
</dbReference>
<evidence type="ECO:0000256" key="2">
    <source>
        <dbReference type="ARBA" id="ARBA00022730"/>
    </source>
</evidence>
<sequence>MTSKRELLKRRHKRILKSVKRGNEHIRLRITKTNSHVYAQALDDAQQKTIASSSSLSLKLANGNKENCILLAKDLSKRLKALNIDRLVLDRGGHKYHGRIAVIADILREEGIKI</sequence>
<dbReference type="EMBL" id="CP003199">
    <property type="protein sequence ID" value="AEW45922.1"/>
    <property type="molecule type" value="Genomic_DNA"/>
</dbReference>
<name>H6N8F0_MYCHN</name>
<evidence type="ECO:0000313" key="9">
    <source>
        <dbReference type="Proteomes" id="UP000009135"/>
    </source>
</evidence>
<gene>
    <name evidence="7 8" type="primary">rplR</name>
    <name evidence="8" type="ordered locus">MHC_05340</name>
</gene>
<dbReference type="Gene3D" id="3.30.420.100">
    <property type="match status" value="1"/>
</dbReference>
<protein>
    <recommendedName>
        <fullName evidence="6 7">Large ribosomal subunit protein uL18</fullName>
    </recommendedName>
</protein>
<comment type="similarity">
    <text evidence="1 7">Belongs to the universal ribosomal protein uL18 family.</text>
</comment>
<dbReference type="KEGG" id="mhe:MHC_05340"/>
<keyword evidence="2 7" id="KW-0699">rRNA-binding</keyword>
<dbReference type="GO" id="GO:0003735">
    <property type="term" value="F:structural constituent of ribosome"/>
    <property type="evidence" value="ECO:0007669"/>
    <property type="project" value="InterPro"/>
</dbReference>
<dbReference type="InterPro" id="IPR057268">
    <property type="entry name" value="Ribosomal_L18"/>
</dbReference>
<dbReference type="SUPFAM" id="SSF53137">
    <property type="entry name" value="Translational machinery components"/>
    <property type="match status" value="1"/>
</dbReference>
<evidence type="ECO:0000256" key="5">
    <source>
        <dbReference type="ARBA" id="ARBA00023274"/>
    </source>
</evidence>
<dbReference type="GO" id="GO:0006412">
    <property type="term" value="P:translation"/>
    <property type="evidence" value="ECO:0007669"/>
    <property type="project" value="UniProtKB-UniRule"/>
</dbReference>
<comment type="function">
    <text evidence="7">This is one of the proteins that bind and probably mediate the attachment of the 5S RNA into the large ribosomal subunit, where it forms part of the central protuberance.</text>
</comment>
<dbReference type="AlphaFoldDB" id="H6N8F0"/>
<dbReference type="STRING" id="1111676.MHC_05340"/>
<accession>H6N8F0</accession>
<evidence type="ECO:0000256" key="6">
    <source>
        <dbReference type="ARBA" id="ARBA00035197"/>
    </source>
</evidence>
<dbReference type="Proteomes" id="UP000009135">
    <property type="component" value="Chromosome"/>
</dbReference>
<dbReference type="InterPro" id="IPR005484">
    <property type="entry name" value="Ribosomal_uL18_bac/plant/anim"/>
</dbReference>
<dbReference type="HOGENOM" id="CLU_098841_0_1_14"/>
<keyword evidence="9" id="KW-1185">Reference proteome</keyword>
<evidence type="ECO:0000256" key="3">
    <source>
        <dbReference type="ARBA" id="ARBA00022884"/>
    </source>
</evidence>
<dbReference type="GO" id="GO:0022625">
    <property type="term" value="C:cytosolic large ribosomal subunit"/>
    <property type="evidence" value="ECO:0007669"/>
    <property type="project" value="TreeGrafter"/>
</dbReference>
<evidence type="ECO:0000256" key="7">
    <source>
        <dbReference type="HAMAP-Rule" id="MF_01337"/>
    </source>
</evidence>
<dbReference type="PANTHER" id="PTHR12899">
    <property type="entry name" value="39S RIBOSOMAL PROTEIN L18, MITOCHONDRIAL"/>
    <property type="match status" value="1"/>
</dbReference>
<dbReference type="OrthoDB" id="9810939at2"/>
<dbReference type="Pfam" id="PF00861">
    <property type="entry name" value="Ribosomal_L18p"/>
    <property type="match status" value="1"/>
</dbReference>
<evidence type="ECO:0000313" key="8">
    <source>
        <dbReference type="EMBL" id="AEW45922.1"/>
    </source>
</evidence>
<keyword evidence="3 7" id="KW-0694">RNA-binding</keyword>
<dbReference type="HAMAP" id="MF_01337_B">
    <property type="entry name" value="Ribosomal_uL18_B"/>
    <property type="match status" value="1"/>
</dbReference>
<comment type="subunit">
    <text evidence="7">Part of the 50S ribosomal subunit; part of the 5S rRNA/L5/L18/L25 subcomplex. Contacts the 5S and 23S rRNAs.</text>
</comment>
<keyword evidence="4 7" id="KW-0689">Ribosomal protein</keyword>
<organism evidence="8 9">
    <name type="scientific">Mycoplasma haemocanis (strain Illinois)</name>
    <dbReference type="NCBI Taxonomy" id="1111676"/>
    <lineage>
        <taxon>Bacteria</taxon>
        <taxon>Bacillati</taxon>
        <taxon>Mycoplasmatota</taxon>
        <taxon>Mollicutes</taxon>
        <taxon>Mycoplasmataceae</taxon>
        <taxon>Mycoplasma</taxon>
    </lineage>
</organism>
<dbReference type="CDD" id="cd00432">
    <property type="entry name" value="Ribosomal_L18_L5e"/>
    <property type="match status" value="1"/>
</dbReference>
<dbReference type="InterPro" id="IPR004389">
    <property type="entry name" value="Ribosomal_uL18_bac-type"/>
</dbReference>
<dbReference type="GO" id="GO:0008097">
    <property type="term" value="F:5S rRNA binding"/>
    <property type="evidence" value="ECO:0007669"/>
    <property type="project" value="TreeGrafter"/>
</dbReference>
<reference evidence="8 9" key="1">
    <citation type="journal article" date="2012" name="J. Bacteriol.">
        <title>Complete genome sequence of Mycoplasma haemocanis strain Illinois.</title>
        <authorList>
            <person name="do Nascimento N.C."/>
            <person name="Guimaraes A.M."/>
            <person name="Santos A.P."/>
            <person name="Sanmiguel P.J."/>
            <person name="Messick J.B."/>
        </authorList>
    </citation>
    <scope>NUCLEOTIDE SEQUENCE [LARGE SCALE GENOMIC DNA]</scope>
    <source>
        <strain evidence="8 9">Illinois</strain>
    </source>
</reference>
<evidence type="ECO:0000256" key="4">
    <source>
        <dbReference type="ARBA" id="ARBA00022980"/>
    </source>
</evidence>